<evidence type="ECO:0000256" key="2">
    <source>
        <dbReference type="ARBA" id="ARBA00004533"/>
    </source>
</evidence>
<accession>A0A7W9LZ07</accession>
<dbReference type="GO" id="GO:0042626">
    <property type="term" value="F:ATPase-coupled transmembrane transporter activity"/>
    <property type="evidence" value="ECO:0007669"/>
    <property type="project" value="InterPro"/>
</dbReference>
<reference evidence="9 10" key="1">
    <citation type="submission" date="2020-08" db="EMBL/GenBank/DDBJ databases">
        <title>Sequencing the genomes of 1000 actinobacteria strains.</title>
        <authorList>
            <person name="Klenk H.-P."/>
        </authorList>
    </citation>
    <scope>NUCLEOTIDE SEQUENCE [LARGE SCALE GENOMIC DNA]</scope>
    <source>
        <strain evidence="9 10">DSM 45486</strain>
    </source>
</reference>
<keyword evidence="8" id="KW-0472">Membrane</keyword>
<dbReference type="PANTHER" id="PTHR30024">
    <property type="entry name" value="ALIPHATIC SULFONATES-BINDING PROTEIN-RELATED"/>
    <property type="match status" value="1"/>
</dbReference>
<keyword evidence="5" id="KW-1003">Cell membrane</keyword>
<dbReference type="Proteomes" id="UP000552097">
    <property type="component" value="Unassembled WGS sequence"/>
</dbReference>
<keyword evidence="4" id="KW-0813">Transport</keyword>
<comment type="caution">
    <text evidence="9">The sequence shown here is derived from an EMBL/GenBank/DDBJ whole genome shotgun (WGS) entry which is preliminary data.</text>
</comment>
<evidence type="ECO:0000313" key="10">
    <source>
        <dbReference type="Proteomes" id="UP000552097"/>
    </source>
</evidence>
<evidence type="ECO:0000256" key="6">
    <source>
        <dbReference type="ARBA" id="ARBA00022519"/>
    </source>
</evidence>
<dbReference type="EMBL" id="JACHMO010000001">
    <property type="protein sequence ID" value="MBB5801415.1"/>
    <property type="molecule type" value="Genomic_DNA"/>
</dbReference>
<evidence type="ECO:0000313" key="9">
    <source>
        <dbReference type="EMBL" id="MBB5801415.1"/>
    </source>
</evidence>
<proteinExistence type="inferred from homology"/>
<keyword evidence="6" id="KW-0997">Cell inner membrane</keyword>
<organism evidence="9 10">
    <name type="scientific">Saccharothrix ecbatanensis</name>
    <dbReference type="NCBI Taxonomy" id="1105145"/>
    <lineage>
        <taxon>Bacteria</taxon>
        <taxon>Bacillati</taxon>
        <taxon>Actinomycetota</taxon>
        <taxon>Actinomycetes</taxon>
        <taxon>Pseudonocardiales</taxon>
        <taxon>Pseudonocardiaceae</taxon>
        <taxon>Saccharothrix</taxon>
    </lineage>
</organism>
<dbReference type="RefSeq" id="WP_312868547.1">
    <property type="nucleotide sequence ID" value="NZ_JACHMO010000001.1"/>
</dbReference>
<sequence length="338" mass="35476">MLLALLLVLVGCTRADRGERTPMADQGPAVEVRLGYFPNITHASALLGVERGLFTAELGETGFVPVTFNDGGAAVNALLGGSLDMAFLGPGPAINAYAKSEGEAIRLVSGATSRGAQLVVKPGIDRPQQLIGRTIASPALGNTQDIALKKWLAASQLTDVVNVTNVESARALDGFAKGQLDGAWLPEPWSSRLVLEAGAHVLVDEQSLWPGGEFPSTVVVVRTPFLEAHPETVRAVLRGLVRAEQSATRDPARAKQDLNTHLRKATGRALPEATTERAFANIRLTTDPNAAAFDQLARDAHATGVLKAPIDLAGFVEPGPLTAVLSELGLPTTAQGNQ</sequence>
<dbReference type="SUPFAM" id="SSF53850">
    <property type="entry name" value="Periplasmic binding protein-like II"/>
    <property type="match status" value="1"/>
</dbReference>
<dbReference type="CDD" id="cd13553">
    <property type="entry name" value="PBP2_NrtA_CpmA_like"/>
    <property type="match status" value="1"/>
</dbReference>
<protein>
    <submittedName>
        <fullName evidence="9">NitT/TauT family transport system substrate-binding protein</fullName>
    </submittedName>
</protein>
<dbReference type="PANTHER" id="PTHR30024:SF47">
    <property type="entry name" value="TAURINE-BINDING PERIPLASMIC PROTEIN"/>
    <property type="match status" value="1"/>
</dbReference>
<evidence type="ECO:0000256" key="1">
    <source>
        <dbReference type="ARBA" id="ARBA00004418"/>
    </source>
</evidence>
<name>A0A7W9LZ07_9PSEU</name>
<keyword evidence="7" id="KW-0732">Signal</keyword>
<gene>
    <name evidence="9" type="ORF">F4560_001183</name>
</gene>
<evidence type="ECO:0000256" key="3">
    <source>
        <dbReference type="ARBA" id="ARBA00010742"/>
    </source>
</evidence>
<comment type="subcellular location">
    <subcellularLocation>
        <location evidence="2">Cell inner membrane</location>
    </subcellularLocation>
    <subcellularLocation>
        <location evidence="1">Periplasm</location>
    </subcellularLocation>
</comment>
<dbReference type="GO" id="GO:0042597">
    <property type="term" value="C:periplasmic space"/>
    <property type="evidence" value="ECO:0007669"/>
    <property type="project" value="UniProtKB-SubCell"/>
</dbReference>
<dbReference type="AlphaFoldDB" id="A0A7W9LZ07"/>
<evidence type="ECO:0000256" key="5">
    <source>
        <dbReference type="ARBA" id="ARBA00022475"/>
    </source>
</evidence>
<dbReference type="GO" id="GO:0005886">
    <property type="term" value="C:plasma membrane"/>
    <property type="evidence" value="ECO:0007669"/>
    <property type="project" value="UniProtKB-SubCell"/>
</dbReference>
<dbReference type="InterPro" id="IPR044527">
    <property type="entry name" value="NrtA/CpmA_ABC-bd_dom"/>
</dbReference>
<dbReference type="InterPro" id="IPR010067">
    <property type="entry name" value="ABC_SsuA_sub-bd"/>
</dbReference>
<dbReference type="NCBIfam" id="TIGR01728">
    <property type="entry name" value="SsuA_fam"/>
    <property type="match status" value="1"/>
</dbReference>
<comment type="similarity">
    <text evidence="3">Belongs to the bacterial solute-binding protein SsuA/TauA family.</text>
</comment>
<keyword evidence="10" id="KW-1185">Reference proteome</keyword>
<evidence type="ECO:0000256" key="8">
    <source>
        <dbReference type="ARBA" id="ARBA00023136"/>
    </source>
</evidence>
<dbReference type="Pfam" id="PF13379">
    <property type="entry name" value="NMT1_2"/>
    <property type="match status" value="1"/>
</dbReference>
<evidence type="ECO:0000256" key="4">
    <source>
        <dbReference type="ARBA" id="ARBA00022448"/>
    </source>
</evidence>
<dbReference type="Gene3D" id="3.40.190.10">
    <property type="entry name" value="Periplasmic binding protein-like II"/>
    <property type="match status" value="2"/>
</dbReference>
<evidence type="ECO:0000256" key="7">
    <source>
        <dbReference type="ARBA" id="ARBA00022729"/>
    </source>
</evidence>